<accession>A0A381YG76</accession>
<sequence length="81" mass="9238">MLADLFKTLGKGVAEQLTYWVHTYLPFGRWRKATNEVIAQISEQTATYGISSSSVDRRRAYQVARMMVPNRHGEHLADLTP</sequence>
<dbReference type="AlphaFoldDB" id="A0A381YG76"/>
<gene>
    <name evidence="1" type="ORF">METZ01_LOCUS128387</name>
</gene>
<proteinExistence type="predicted"/>
<name>A0A381YG76_9ZZZZ</name>
<organism evidence="1">
    <name type="scientific">marine metagenome</name>
    <dbReference type="NCBI Taxonomy" id="408172"/>
    <lineage>
        <taxon>unclassified sequences</taxon>
        <taxon>metagenomes</taxon>
        <taxon>ecological metagenomes</taxon>
    </lineage>
</organism>
<evidence type="ECO:0000313" key="1">
    <source>
        <dbReference type="EMBL" id="SVA75533.1"/>
    </source>
</evidence>
<dbReference type="EMBL" id="UINC01018068">
    <property type="protein sequence ID" value="SVA75533.1"/>
    <property type="molecule type" value="Genomic_DNA"/>
</dbReference>
<feature type="non-terminal residue" evidence="1">
    <location>
        <position position="81"/>
    </location>
</feature>
<reference evidence="1" key="1">
    <citation type="submission" date="2018-05" db="EMBL/GenBank/DDBJ databases">
        <authorList>
            <person name="Lanie J.A."/>
            <person name="Ng W.-L."/>
            <person name="Kazmierczak K.M."/>
            <person name="Andrzejewski T.M."/>
            <person name="Davidsen T.M."/>
            <person name="Wayne K.J."/>
            <person name="Tettelin H."/>
            <person name="Glass J.I."/>
            <person name="Rusch D."/>
            <person name="Podicherti R."/>
            <person name="Tsui H.-C.T."/>
            <person name="Winkler M.E."/>
        </authorList>
    </citation>
    <scope>NUCLEOTIDE SEQUENCE</scope>
</reference>
<protein>
    <submittedName>
        <fullName evidence="1">Uncharacterized protein</fullName>
    </submittedName>
</protein>